<dbReference type="GO" id="GO:0043709">
    <property type="term" value="P:cell adhesion involved in single-species biofilm formation"/>
    <property type="evidence" value="ECO:0007669"/>
    <property type="project" value="TreeGrafter"/>
</dbReference>
<dbReference type="CDD" id="cd01949">
    <property type="entry name" value="GGDEF"/>
    <property type="match status" value="1"/>
</dbReference>
<dbReference type="GO" id="GO:0005886">
    <property type="term" value="C:plasma membrane"/>
    <property type="evidence" value="ECO:0007669"/>
    <property type="project" value="TreeGrafter"/>
</dbReference>
<evidence type="ECO:0000256" key="1">
    <source>
        <dbReference type="ARBA" id="ARBA00012528"/>
    </source>
</evidence>
<evidence type="ECO:0000313" key="5">
    <source>
        <dbReference type="Proteomes" id="UP001229244"/>
    </source>
</evidence>
<feature type="domain" description="GGDEF" evidence="3">
    <location>
        <begin position="164"/>
        <end position="296"/>
    </location>
</feature>
<dbReference type="PANTHER" id="PTHR45138:SF9">
    <property type="entry name" value="DIGUANYLATE CYCLASE DGCM-RELATED"/>
    <property type="match status" value="1"/>
</dbReference>
<dbReference type="Pfam" id="PF00990">
    <property type="entry name" value="GGDEF"/>
    <property type="match status" value="1"/>
</dbReference>
<gene>
    <name evidence="4" type="ORF">J2S73_003536</name>
</gene>
<proteinExistence type="predicted"/>
<protein>
    <recommendedName>
        <fullName evidence="1">diguanylate cyclase</fullName>
        <ecNumber evidence="1">2.7.7.65</ecNumber>
    </recommendedName>
</protein>
<accession>A0AAE3VRK6</accession>
<name>A0AAE3VRK6_9HYPH</name>
<dbReference type="Gene3D" id="3.30.70.270">
    <property type="match status" value="1"/>
</dbReference>
<dbReference type="RefSeq" id="WP_306886954.1">
    <property type="nucleotide sequence ID" value="NZ_JAUSUL010000004.1"/>
</dbReference>
<dbReference type="InterPro" id="IPR050469">
    <property type="entry name" value="Diguanylate_Cyclase"/>
</dbReference>
<dbReference type="SMART" id="SM00267">
    <property type="entry name" value="GGDEF"/>
    <property type="match status" value="1"/>
</dbReference>
<dbReference type="GO" id="GO:0052621">
    <property type="term" value="F:diguanylate cyclase activity"/>
    <property type="evidence" value="ECO:0007669"/>
    <property type="project" value="UniProtKB-EC"/>
</dbReference>
<evidence type="ECO:0000259" key="3">
    <source>
        <dbReference type="PROSITE" id="PS50887"/>
    </source>
</evidence>
<dbReference type="InterPro" id="IPR000160">
    <property type="entry name" value="GGDEF_dom"/>
</dbReference>
<evidence type="ECO:0000256" key="2">
    <source>
        <dbReference type="ARBA" id="ARBA00034247"/>
    </source>
</evidence>
<dbReference type="EC" id="2.7.7.65" evidence="1"/>
<reference evidence="4" key="1">
    <citation type="submission" date="2023-07" db="EMBL/GenBank/DDBJ databases">
        <title>Genomic Encyclopedia of Type Strains, Phase IV (KMG-IV): sequencing the most valuable type-strain genomes for metagenomic binning, comparative biology and taxonomic classification.</title>
        <authorList>
            <person name="Goeker M."/>
        </authorList>
    </citation>
    <scope>NUCLEOTIDE SEQUENCE</scope>
    <source>
        <strain evidence="4">DSM 21202</strain>
    </source>
</reference>
<dbReference type="InterPro" id="IPR029787">
    <property type="entry name" value="Nucleotide_cyclase"/>
</dbReference>
<dbReference type="InterPro" id="IPR043128">
    <property type="entry name" value="Rev_trsase/Diguanyl_cyclase"/>
</dbReference>
<dbReference type="EMBL" id="JAUSUL010000004">
    <property type="protein sequence ID" value="MDQ0317059.1"/>
    <property type="molecule type" value="Genomic_DNA"/>
</dbReference>
<sequence>MRVPRLAENSAVLMALFDGSDRLRWANRAFRTTFFLERGETPLWSELMRRNFHAGRGTVIQTEDFEAWLHSTISRRGKVPFRAFETDVVDGRWLWMTETVDAEGWMLCVASDVTSMKADERSVRQDRDFALKAAQTDDLTGLANRRFTLARANDMLQGSVQGKVVGSFAILDLDRFKSINDRFGHHIGDAILKDFTTKTQELVRRGDCLGRVGGEEFALVVPGAPLEVARQILIRMLERIRESAPLPDVPDFRYTFSAGLTEALGGEDLTNVYERADRALYLAKVGGRDRIETYGNRPA</sequence>
<evidence type="ECO:0000313" key="4">
    <source>
        <dbReference type="EMBL" id="MDQ0317059.1"/>
    </source>
</evidence>
<organism evidence="4 5">
    <name type="scientific">Amorphus orientalis</name>
    <dbReference type="NCBI Taxonomy" id="649198"/>
    <lineage>
        <taxon>Bacteria</taxon>
        <taxon>Pseudomonadati</taxon>
        <taxon>Pseudomonadota</taxon>
        <taxon>Alphaproteobacteria</taxon>
        <taxon>Hyphomicrobiales</taxon>
        <taxon>Amorphaceae</taxon>
        <taxon>Amorphus</taxon>
    </lineage>
</organism>
<dbReference type="NCBIfam" id="TIGR00254">
    <property type="entry name" value="GGDEF"/>
    <property type="match status" value="1"/>
</dbReference>
<dbReference type="GO" id="GO:1902201">
    <property type="term" value="P:negative regulation of bacterial-type flagellum-dependent cell motility"/>
    <property type="evidence" value="ECO:0007669"/>
    <property type="project" value="TreeGrafter"/>
</dbReference>
<dbReference type="PANTHER" id="PTHR45138">
    <property type="entry name" value="REGULATORY COMPONENTS OF SENSORY TRANSDUCTION SYSTEM"/>
    <property type="match status" value="1"/>
</dbReference>
<comment type="caution">
    <text evidence="4">The sequence shown here is derived from an EMBL/GenBank/DDBJ whole genome shotgun (WGS) entry which is preliminary data.</text>
</comment>
<dbReference type="Proteomes" id="UP001229244">
    <property type="component" value="Unassembled WGS sequence"/>
</dbReference>
<keyword evidence="5" id="KW-1185">Reference proteome</keyword>
<dbReference type="SUPFAM" id="SSF55073">
    <property type="entry name" value="Nucleotide cyclase"/>
    <property type="match status" value="1"/>
</dbReference>
<dbReference type="AlphaFoldDB" id="A0AAE3VRK6"/>
<comment type="catalytic activity">
    <reaction evidence="2">
        <text>2 GTP = 3',3'-c-di-GMP + 2 diphosphate</text>
        <dbReference type="Rhea" id="RHEA:24898"/>
        <dbReference type="ChEBI" id="CHEBI:33019"/>
        <dbReference type="ChEBI" id="CHEBI:37565"/>
        <dbReference type="ChEBI" id="CHEBI:58805"/>
        <dbReference type="EC" id="2.7.7.65"/>
    </reaction>
</comment>
<dbReference type="PROSITE" id="PS50887">
    <property type="entry name" value="GGDEF"/>
    <property type="match status" value="1"/>
</dbReference>